<proteinExistence type="predicted"/>
<evidence type="ECO:0000313" key="1">
    <source>
        <dbReference type="EMBL" id="KAE9284651.1"/>
    </source>
</evidence>
<dbReference type="AlphaFoldDB" id="A0A6A4C3D1"/>
<reference evidence="1 2" key="1">
    <citation type="submission" date="2018-08" db="EMBL/GenBank/DDBJ databases">
        <title>Genomic investigation of the strawberry pathogen Phytophthora fragariae indicates pathogenicity is determined by transcriptional variation in three key races.</title>
        <authorList>
            <person name="Adams T.M."/>
            <person name="Armitage A.D."/>
            <person name="Sobczyk M.K."/>
            <person name="Bates H.J."/>
            <person name="Dunwell J.M."/>
            <person name="Nellist C.F."/>
            <person name="Harrison R.J."/>
        </authorList>
    </citation>
    <scope>NUCLEOTIDE SEQUENCE [LARGE SCALE GENOMIC DNA]</scope>
    <source>
        <strain evidence="1 2">SCRP333</strain>
    </source>
</reference>
<organism evidence="1 2">
    <name type="scientific">Phytophthora rubi</name>
    <dbReference type="NCBI Taxonomy" id="129364"/>
    <lineage>
        <taxon>Eukaryota</taxon>
        <taxon>Sar</taxon>
        <taxon>Stramenopiles</taxon>
        <taxon>Oomycota</taxon>
        <taxon>Peronosporomycetes</taxon>
        <taxon>Peronosporales</taxon>
        <taxon>Peronosporaceae</taxon>
        <taxon>Phytophthora</taxon>
    </lineage>
</organism>
<name>A0A6A4C3D1_9STRA</name>
<sequence>MTAQIRSLLRQLAETFELRTSRLLEEKGESLHHVFT</sequence>
<dbReference type="Proteomes" id="UP000434957">
    <property type="component" value="Unassembled WGS sequence"/>
</dbReference>
<protein>
    <submittedName>
        <fullName evidence="1">Uncharacterized protein</fullName>
    </submittedName>
</protein>
<gene>
    <name evidence="1" type="ORF">PR003_g26799</name>
</gene>
<accession>A0A6A4C3D1</accession>
<evidence type="ECO:0000313" key="2">
    <source>
        <dbReference type="Proteomes" id="UP000434957"/>
    </source>
</evidence>
<keyword evidence="2" id="KW-1185">Reference proteome</keyword>
<dbReference type="EMBL" id="QXFT01003559">
    <property type="protein sequence ID" value="KAE9284651.1"/>
    <property type="molecule type" value="Genomic_DNA"/>
</dbReference>
<comment type="caution">
    <text evidence="1">The sequence shown here is derived from an EMBL/GenBank/DDBJ whole genome shotgun (WGS) entry which is preliminary data.</text>
</comment>